<name>A0A8D8VXT0_9HEMI</name>
<accession>A0A8D8VXT0</accession>
<organism evidence="1">
    <name type="scientific">Cacopsylla melanoneura</name>
    <dbReference type="NCBI Taxonomy" id="428564"/>
    <lineage>
        <taxon>Eukaryota</taxon>
        <taxon>Metazoa</taxon>
        <taxon>Ecdysozoa</taxon>
        <taxon>Arthropoda</taxon>
        <taxon>Hexapoda</taxon>
        <taxon>Insecta</taxon>
        <taxon>Pterygota</taxon>
        <taxon>Neoptera</taxon>
        <taxon>Paraneoptera</taxon>
        <taxon>Hemiptera</taxon>
        <taxon>Sternorrhyncha</taxon>
        <taxon>Psylloidea</taxon>
        <taxon>Psyllidae</taxon>
        <taxon>Psyllinae</taxon>
        <taxon>Cacopsylla</taxon>
    </lineage>
</organism>
<evidence type="ECO:0000313" key="1">
    <source>
        <dbReference type="EMBL" id="CAG6637564.1"/>
    </source>
</evidence>
<protein>
    <submittedName>
        <fullName evidence="1">Uncharacterized protein</fullName>
    </submittedName>
</protein>
<dbReference type="AlphaFoldDB" id="A0A8D8VXT0"/>
<proteinExistence type="predicted"/>
<dbReference type="EMBL" id="HBUF01098930">
    <property type="protein sequence ID" value="CAG6637564.1"/>
    <property type="molecule type" value="Transcribed_RNA"/>
</dbReference>
<reference evidence="1" key="1">
    <citation type="submission" date="2021-05" db="EMBL/GenBank/DDBJ databases">
        <authorList>
            <person name="Alioto T."/>
            <person name="Alioto T."/>
            <person name="Gomez Garrido J."/>
        </authorList>
    </citation>
    <scope>NUCLEOTIDE SEQUENCE</scope>
</reference>
<sequence length="109" mass="11985">MLDKLTNDPNAKPNTPNIIMAKFLNIRSLVSSLESQNVINSRIGGNMRANVELDTDPTRDITALRLGISRARTKVRVTRAALSMYSPYLTANSLRNLDSSVGNRILIGT</sequence>